<comment type="caution">
    <text evidence="5">The sequence shown here is derived from an EMBL/GenBank/DDBJ whole genome shotgun (WGS) entry which is preliminary data.</text>
</comment>
<feature type="chain" id="PRO_5020658727" evidence="3">
    <location>
        <begin position="27"/>
        <end position="328"/>
    </location>
</feature>
<evidence type="ECO:0000256" key="1">
    <source>
        <dbReference type="ARBA" id="ARBA00038420"/>
    </source>
</evidence>
<feature type="region of interest" description="Disordered" evidence="2">
    <location>
        <begin position="189"/>
        <end position="209"/>
    </location>
</feature>
<dbReference type="PANTHER" id="PTHR21666:SF263">
    <property type="entry name" value="MUREIN HYDROLASE ACTIVATOR NLPD"/>
    <property type="match status" value="1"/>
</dbReference>
<feature type="region of interest" description="Disordered" evidence="2">
    <location>
        <begin position="27"/>
        <end position="63"/>
    </location>
</feature>
<sequence>MSHSPRLYLAAALVALLAGCATQNHRAPVEDRARGPSSGAGASASATPTAPARVLPGAENAGKPGYYSVKSGDTLIRIALDSGQNWRDLAVWNNLDNPNLIEVGQVLRVAPPEGAQAVATRPVAAAPRIESRPLEAKPAAPAKVANAGASAPATPGTATAGAAAGTATAMAGGASASASQATTAGAGAAATTAAADPKDAKDTRELDEPSWTWPAAAPVVASFEEGKRKGIVLAGKSGDPVYAAADGRVVYAGSGLRGYGNLVIIKHNANYLTAYAHNQSLGVKEDQLVRKGQKIAEMGNTDADRVQLHFEIRKQGKPVDPARSLPTR</sequence>
<feature type="compositionally biased region" description="Basic and acidic residues" evidence="2">
    <location>
        <begin position="196"/>
        <end position="207"/>
    </location>
</feature>
<dbReference type="Proteomes" id="UP000292120">
    <property type="component" value="Unassembled WGS sequence"/>
</dbReference>
<dbReference type="AlphaFoldDB" id="A0A4Q9H518"/>
<dbReference type="EMBL" id="SIXI01000002">
    <property type="protein sequence ID" value="TBO32690.1"/>
    <property type="molecule type" value="Genomic_DNA"/>
</dbReference>
<name>A0A4Q9H518_9BURK</name>
<proteinExistence type="inferred from homology"/>
<dbReference type="RefSeq" id="WP_130966901.1">
    <property type="nucleotide sequence ID" value="NZ_SIXI01000002.1"/>
</dbReference>
<reference evidence="5 6" key="1">
    <citation type="submission" date="2019-02" db="EMBL/GenBank/DDBJ databases">
        <title>Aquabacterium sp. strain KMB7.</title>
        <authorList>
            <person name="Chen W.-M."/>
        </authorList>
    </citation>
    <scope>NUCLEOTIDE SEQUENCE [LARGE SCALE GENOMIC DNA]</scope>
    <source>
        <strain evidence="5 6">KMB7</strain>
    </source>
</reference>
<dbReference type="SUPFAM" id="SSF54106">
    <property type="entry name" value="LysM domain"/>
    <property type="match status" value="1"/>
</dbReference>
<feature type="compositionally biased region" description="Low complexity" evidence="2">
    <location>
        <begin position="35"/>
        <end position="53"/>
    </location>
</feature>
<dbReference type="PROSITE" id="PS51257">
    <property type="entry name" value="PROKAR_LIPOPROTEIN"/>
    <property type="match status" value="1"/>
</dbReference>
<dbReference type="Gene3D" id="3.10.350.10">
    <property type="entry name" value="LysM domain"/>
    <property type="match status" value="1"/>
</dbReference>
<feature type="signal peptide" evidence="3">
    <location>
        <begin position="1"/>
        <end position="26"/>
    </location>
</feature>
<protein>
    <submittedName>
        <fullName evidence="5">LysM peptidoglycan-binding domain-containing protein</fullName>
    </submittedName>
</protein>
<evidence type="ECO:0000313" key="5">
    <source>
        <dbReference type="EMBL" id="TBO32690.1"/>
    </source>
</evidence>
<dbReference type="PANTHER" id="PTHR21666">
    <property type="entry name" value="PEPTIDASE-RELATED"/>
    <property type="match status" value="1"/>
</dbReference>
<dbReference type="GO" id="GO:0032153">
    <property type="term" value="C:cell division site"/>
    <property type="evidence" value="ECO:0007669"/>
    <property type="project" value="TreeGrafter"/>
</dbReference>
<dbReference type="Gene3D" id="2.70.70.10">
    <property type="entry name" value="Glucose Permease (Domain IIA)"/>
    <property type="match status" value="1"/>
</dbReference>
<accession>A0A4Q9H518</accession>
<dbReference type="InterPro" id="IPR050570">
    <property type="entry name" value="Cell_wall_metabolism_enzyme"/>
</dbReference>
<dbReference type="GO" id="GO:0004222">
    <property type="term" value="F:metalloendopeptidase activity"/>
    <property type="evidence" value="ECO:0007669"/>
    <property type="project" value="TreeGrafter"/>
</dbReference>
<dbReference type="OrthoDB" id="9795421at2"/>
<organism evidence="5 6">
    <name type="scientific">Aquabacterium lacunae</name>
    <dbReference type="NCBI Taxonomy" id="2528630"/>
    <lineage>
        <taxon>Bacteria</taxon>
        <taxon>Pseudomonadati</taxon>
        <taxon>Pseudomonadota</taxon>
        <taxon>Betaproteobacteria</taxon>
        <taxon>Burkholderiales</taxon>
        <taxon>Aquabacterium</taxon>
    </lineage>
</organism>
<keyword evidence="3" id="KW-0732">Signal</keyword>
<dbReference type="GO" id="GO:0009279">
    <property type="term" value="C:cell outer membrane"/>
    <property type="evidence" value="ECO:0007669"/>
    <property type="project" value="TreeGrafter"/>
</dbReference>
<dbReference type="CDD" id="cd00118">
    <property type="entry name" value="LysM"/>
    <property type="match status" value="1"/>
</dbReference>
<dbReference type="SMART" id="SM00257">
    <property type="entry name" value="LysM"/>
    <property type="match status" value="1"/>
</dbReference>
<dbReference type="InterPro" id="IPR016047">
    <property type="entry name" value="M23ase_b-sheet_dom"/>
</dbReference>
<evidence type="ECO:0000259" key="4">
    <source>
        <dbReference type="PROSITE" id="PS51782"/>
    </source>
</evidence>
<dbReference type="CDD" id="cd12797">
    <property type="entry name" value="M23_peptidase"/>
    <property type="match status" value="1"/>
</dbReference>
<evidence type="ECO:0000256" key="2">
    <source>
        <dbReference type="SAM" id="MobiDB-lite"/>
    </source>
</evidence>
<gene>
    <name evidence="5" type="ORF">EYS42_05815</name>
</gene>
<dbReference type="SUPFAM" id="SSF51261">
    <property type="entry name" value="Duplicated hybrid motif"/>
    <property type="match status" value="1"/>
</dbReference>
<dbReference type="InterPro" id="IPR011055">
    <property type="entry name" value="Dup_hybrid_motif"/>
</dbReference>
<dbReference type="Pfam" id="PF01551">
    <property type="entry name" value="Peptidase_M23"/>
    <property type="match status" value="1"/>
</dbReference>
<evidence type="ECO:0000256" key="3">
    <source>
        <dbReference type="SAM" id="SignalP"/>
    </source>
</evidence>
<dbReference type="InterPro" id="IPR018392">
    <property type="entry name" value="LysM"/>
</dbReference>
<feature type="domain" description="LysM" evidence="4">
    <location>
        <begin position="65"/>
        <end position="109"/>
    </location>
</feature>
<dbReference type="InterPro" id="IPR036779">
    <property type="entry name" value="LysM_dom_sf"/>
</dbReference>
<dbReference type="PROSITE" id="PS51782">
    <property type="entry name" value="LYSM"/>
    <property type="match status" value="1"/>
</dbReference>
<dbReference type="Pfam" id="PF01476">
    <property type="entry name" value="LysM"/>
    <property type="match status" value="1"/>
</dbReference>
<keyword evidence="6" id="KW-1185">Reference proteome</keyword>
<comment type="similarity">
    <text evidence="1">Belongs to the E.coli NlpD/Haemophilus LppB family.</text>
</comment>
<evidence type="ECO:0000313" key="6">
    <source>
        <dbReference type="Proteomes" id="UP000292120"/>
    </source>
</evidence>